<dbReference type="RefSeq" id="WP_282905102.1">
    <property type="nucleotide sequence ID" value="NZ_CP124855.1"/>
</dbReference>
<organism evidence="1 2">
    <name type="scientific">Chryseobacterium gotjawalense</name>
    <dbReference type="NCBI Taxonomy" id="3042315"/>
    <lineage>
        <taxon>Bacteria</taxon>
        <taxon>Pseudomonadati</taxon>
        <taxon>Bacteroidota</taxon>
        <taxon>Flavobacteriia</taxon>
        <taxon>Flavobacteriales</taxon>
        <taxon>Weeksellaceae</taxon>
        <taxon>Chryseobacterium group</taxon>
        <taxon>Chryseobacterium</taxon>
    </lineage>
</organism>
<proteinExistence type="predicted"/>
<evidence type="ECO:0000313" key="1">
    <source>
        <dbReference type="EMBL" id="WHF51775.1"/>
    </source>
</evidence>
<keyword evidence="2" id="KW-1185">Reference proteome</keyword>
<dbReference type="EMBL" id="CP124855">
    <property type="protein sequence ID" value="WHF51775.1"/>
    <property type="molecule type" value="Genomic_DNA"/>
</dbReference>
<reference evidence="1 2" key="1">
    <citation type="submission" date="2023-05" db="EMBL/GenBank/DDBJ databases">
        <title>Genomic insight into Chryseobacterium sp. wdc7 isolated forest soil (Gotjawal).</title>
        <authorList>
            <person name="Park S.-J."/>
        </authorList>
    </citation>
    <scope>NUCLEOTIDE SEQUENCE [LARGE SCALE GENOMIC DNA]</scope>
    <source>
        <strain evidence="2">wdc7</strain>
    </source>
</reference>
<accession>A0ABY8RCT6</accession>
<protein>
    <submittedName>
        <fullName evidence="1">Uncharacterized protein</fullName>
    </submittedName>
</protein>
<name>A0ABY8RCT6_9FLAO</name>
<evidence type="ECO:0000313" key="2">
    <source>
        <dbReference type="Proteomes" id="UP001241656"/>
    </source>
</evidence>
<sequence length="634" mass="73240">MQKINNNPFRVIGIVANSSAKEIQSRRGKIQAYARVGKEISSEYDFEFLEPVARSEEVINTAFSEIEQHKNIIDHSLFWFTNLNPIDETAIQHLINGNKEKAIEIWEKITEGKEISSRNFSAFNNIGTLYFLEGSEDKLKQGIEHKIKLIESDHFQDFVHSVADEMYTIDSEKQVQFLIDDLLKQINGKYSTSDKIALFDGNPSVKNYLSGKFTEEPLHRIETQIEQSKKKRASNKINAYRFGSDLFENTGNDLSQLKSILGISDLKYKMISDKLAKELLQCSIDYFNESTEQEIDTDYLQEAMSLATMAQNIAVNKLTKDRIKDNMDTLEDMKDRELSHAIQVLQSVKDSFEENEREIRQQVKQMQDNDILIKMGHKTINWVAVEANIKNSINWETVNDLLTEILPDNKLKKIKHCDNTESKNELWELLNWIKENTLKSSTISMIIDKYKRIPPKLYFEILSADVTNTDSKSNIINSPFYIENIRYIGLKLKLKPLINKKVTLYKKYINPEGKYSNSSKSSPQGYTSCNEITITSETNTIDLGGWGNATECTAQVGEHKIEIYVDHYNVYTKTYQVDWSPGKKTALKRNLSMLEDELLEVKKFKLFRMPEAKEKEVNDVQTKINKARKILMNK</sequence>
<dbReference type="Proteomes" id="UP001241656">
    <property type="component" value="Chromosome"/>
</dbReference>
<gene>
    <name evidence="1" type="ORF">QGN23_00510</name>
</gene>